<keyword evidence="2" id="KW-1185">Reference proteome</keyword>
<gene>
    <name evidence="1" type="ORF">CLUMA_CG005230</name>
</gene>
<evidence type="ECO:0000313" key="1">
    <source>
        <dbReference type="EMBL" id="CRK91576.1"/>
    </source>
</evidence>
<proteinExistence type="predicted"/>
<name>A0A1J1HU26_9DIPT</name>
<dbReference type="Proteomes" id="UP000183832">
    <property type="component" value="Unassembled WGS sequence"/>
</dbReference>
<accession>A0A1J1HU26</accession>
<evidence type="ECO:0000313" key="2">
    <source>
        <dbReference type="Proteomes" id="UP000183832"/>
    </source>
</evidence>
<dbReference type="EMBL" id="CVRI01000021">
    <property type="protein sequence ID" value="CRK91576.1"/>
    <property type="molecule type" value="Genomic_DNA"/>
</dbReference>
<reference evidence="1 2" key="1">
    <citation type="submission" date="2015-04" db="EMBL/GenBank/DDBJ databases">
        <authorList>
            <person name="Syromyatnikov M.Y."/>
            <person name="Popov V.N."/>
        </authorList>
    </citation>
    <scope>NUCLEOTIDE SEQUENCE [LARGE SCALE GENOMIC DNA]</scope>
</reference>
<organism evidence="1 2">
    <name type="scientific">Clunio marinus</name>
    <dbReference type="NCBI Taxonomy" id="568069"/>
    <lineage>
        <taxon>Eukaryota</taxon>
        <taxon>Metazoa</taxon>
        <taxon>Ecdysozoa</taxon>
        <taxon>Arthropoda</taxon>
        <taxon>Hexapoda</taxon>
        <taxon>Insecta</taxon>
        <taxon>Pterygota</taxon>
        <taxon>Neoptera</taxon>
        <taxon>Endopterygota</taxon>
        <taxon>Diptera</taxon>
        <taxon>Nematocera</taxon>
        <taxon>Chironomoidea</taxon>
        <taxon>Chironomidae</taxon>
        <taxon>Clunio</taxon>
    </lineage>
</organism>
<dbReference type="AlphaFoldDB" id="A0A1J1HU26"/>
<protein>
    <submittedName>
        <fullName evidence="1">CLUMA_CG005230, isoform A</fullName>
    </submittedName>
</protein>
<sequence>MRKKHFAAYVYAYLDLKWNNYEKCKLLTLRIYEFNDCKEIYMTHVKISEDMRRMKKLTKETENDGGE</sequence>